<dbReference type="SUPFAM" id="SSF47413">
    <property type="entry name" value="lambda repressor-like DNA-binding domains"/>
    <property type="match status" value="1"/>
</dbReference>
<name>A0A0C5VV95_9GAMM</name>
<feature type="domain" description="HTH cro/C1-type" evidence="2">
    <location>
        <begin position="17"/>
        <end position="45"/>
    </location>
</feature>
<reference evidence="3 4" key="1">
    <citation type="submission" date="2014-01" db="EMBL/GenBank/DDBJ databases">
        <title>Full genme sequencing of cellulolytic bacterium Gynuella sunshinyii YC6258T gen. nov., sp. nov.</title>
        <authorList>
            <person name="Khan H."/>
            <person name="Chung E.J."/>
            <person name="Chung Y.R."/>
        </authorList>
    </citation>
    <scope>NUCLEOTIDE SEQUENCE [LARGE SCALE GENOMIC DNA]</scope>
    <source>
        <strain evidence="3 4">YC6258</strain>
    </source>
</reference>
<dbReference type="PROSITE" id="PS50943">
    <property type="entry name" value="HTH_CROC1"/>
    <property type="match status" value="1"/>
</dbReference>
<proteinExistence type="predicted"/>
<evidence type="ECO:0000259" key="2">
    <source>
        <dbReference type="PROSITE" id="PS50943"/>
    </source>
</evidence>
<dbReference type="InterPro" id="IPR010982">
    <property type="entry name" value="Lambda_DNA-bd_dom_sf"/>
</dbReference>
<evidence type="ECO:0000256" key="1">
    <source>
        <dbReference type="SAM" id="MobiDB-lite"/>
    </source>
</evidence>
<accession>A0A0C5VV95</accession>
<dbReference type="GO" id="GO:0003677">
    <property type="term" value="F:DNA binding"/>
    <property type="evidence" value="ECO:0007669"/>
    <property type="project" value="InterPro"/>
</dbReference>
<dbReference type="KEGG" id="gsn:YC6258_05183"/>
<evidence type="ECO:0000313" key="3">
    <source>
        <dbReference type="EMBL" id="AJQ97213.1"/>
    </source>
</evidence>
<dbReference type="CDD" id="cd00093">
    <property type="entry name" value="HTH_XRE"/>
    <property type="match status" value="1"/>
</dbReference>
<dbReference type="Gene3D" id="1.10.260.40">
    <property type="entry name" value="lambda repressor-like DNA-binding domains"/>
    <property type="match status" value="1"/>
</dbReference>
<dbReference type="HOGENOM" id="CLU_066192_10_2_6"/>
<dbReference type="AlphaFoldDB" id="A0A0C5VV95"/>
<feature type="region of interest" description="Disordered" evidence="1">
    <location>
        <begin position="1"/>
        <end position="27"/>
    </location>
</feature>
<dbReference type="InterPro" id="IPR001387">
    <property type="entry name" value="Cro/C1-type_HTH"/>
</dbReference>
<dbReference type="STRING" id="1445510.YC6258_05183"/>
<sequence>MGIQAGIDPSSASPRMNQYETGKHRPDPKTIEKLCEVLGVPVAYLYCEDDGLAQIIEHYSRLTKKDKEKVLKIVSQNAKS</sequence>
<feature type="compositionally biased region" description="Polar residues" evidence="1">
    <location>
        <begin position="10"/>
        <end position="20"/>
    </location>
</feature>
<evidence type="ECO:0000313" key="4">
    <source>
        <dbReference type="Proteomes" id="UP000032266"/>
    </source>
</evidence>
<organism evidence="3 4">
    <name type="scientific">Gynuella sunshinyii YC6258</name>
    <dbReference type="NCBI Taxonomy" id="1445510"/>
    <lineage>
        <taxon>Bacteria</taxon>
        <taxon>Pseudomonadati</taxon>
        <taxon>Pseudomonadota</taxon>
        <taxon>Gammaproteobacteria</taxon>
        <taxon>Oceanospirillales</taxon>
        <taxon>Saccharospirillaceae</taxon>
        <taxon>Gynuella</taxon>
    </lineage>
</organism>
<dbReference type="Pfam" id="PF01381">
    <property type="entry name" value="HTH_3"/>
    <property type="match status" value="1"/>
</dbReference>
<keyword evidence="4" id="KW-1185">Reference proteome</keyword>
<dbReference type="EMBL" id="CP007142">
    <property type="protein sequence ID" value="AJQ97213.1"/>
    <property type="molecule type" value="Genomic_DNA"/>
</dbReference>
<gene>
    <name evidence="3" type="ORF">YC6258_05183</name>
</gene>
<protein>
    <recommendedName>
        <fullName evidence="2">HTH cro/C1-type domain-containing protein</fullName>
    </recommendedName>
</protein>
<dbReference type="Proteomes" id="UP000032266">
    <property type="component" value="Chromosome"/>
</dbReference>